<sequence length="1577" mass="165547">MFAATSPPPSTSSWRHHMQDQEEDLVRELMQASDVDAVLARMEGDHFRHLSPIMRKLTSYDADASAAPALPRAGAPPPPPPPPAPEPSAPRTYGGGFGGSVDWDAQSSSSILQPADPYVPQLYQTASPASTSFHLGMRDGDAAAWASPTARQPPPPPPMQTPSSSVDGGVARDLLGAYRRPAGGAAAAASYLDHETESRYQTTIDSWLWPDAEMRARRAARDEEQPGAGRHASPSAASQQLHVDPALDHTAAVSGMLPPPTVSSSLPASAGRYHGSADGRLPHVTTRVTSASPHRPSASLVGEATGDVGGLENAAQSRIARQLQLLRNYRQLAELCSRTDNPSTDLFRALPSEELARMQVEQLKGLAQREQSPITVNNNYYFNGNGDRHGSSRHGSGVDGGRSRGSSDDHLGVIHGKPNTGMTPGNVRSMSEVLTGDSHLQGVTGYRPSGAFSPQSQRPPPLHSPRAVPLQSPQPSSGPDSPVATPPLSQRGGNLAPPSPSRSQRGRSHCSRLLDAHYTPTATTEEAGSSYDEGNAEDDDEGDYAGDCMDNGGSEEEEYDDNGTGYRRPPPRIIEREQHRRFPNLSNGDDAPPSSAAGGTTQPPLAPTTSQLEHQRHSSYSGDYVNSQPLTTINEHVQDGSNSAPPRMRSGSAMFAGGGGRSSMGGAPGSDGGRYSVSSAINVLSGDQELRANAHRQSGGGGRSSHEDRRASQHLAAPSPRSLQQQRRSLSAGSGPAAPRGGSALTDSEVSPSYLPLHGPRRANRELEGSTQGSPTSVSRRGGNTERRTRTTPAPEKSPTGGSGTSGATAPCPQGNRQPRERGGPDGKSCFLWKGGTWRRGRRRGADSDDDSNSDDHDVDSVRSGTYGSGSEDSACDAPGNPQLQTHRPPSSAQRKRHTSRRHGEPRSALARGERGSSRRGYDDHGGDDAPTSRGKVRFGRKHSSATTRAYPTQRGRRAGGDGGGGSGVRHHGTDGGGVDNVWSAASYSCSYTTSSDISDYVPGSYYSPIRSDRGGGRRGARDGMISPGRPLRASTQLLQTHPSSIRSPVGVQGRYDRGERGGATQALYGGRGRGGATLGPRHVGVPGASAPGVGDGNRQSLGSSGRYSALAGSGLPGGDHSSYRGGGVLSPQRVAYQQQQRLRGGLHPAVGAGARGPNMAMAGGSAGLAGAMTRLPDGRVVPVASPEARRYQQAMSMMATGAPGAHTITPMKIEQPIRYNRSPDVYPTGLPYAARLGGRPSSVTPSPVKGGRAASPSVAASVSMTAHSNYGAGGSSPHIQPGLLYGSLLPKARPKTAMVVKEEQGRSHSVDPYGDASHAPLLDRGSVCPVQPVPSNGIQPWRLGSDDNSEVDAFPIAGVAVNGSASTGVLPLAWKSSGSGRVVSRTGHVPVAPRGKLSSHYVPPGSLNQRNQPQQPPSAHPQQQQPRRATVTSASSPAATLSCLPSDATRPTATAASVIRKPSPQKQQQQRYQPLNPTDAGRNDSVFSLQSSRPRYNEAPTPAEMYSKAIQSRRGSLGGANAQQRYVPFPEPLEPAKRSRRESVLPQQQSPSNSSKRTAAARNATLQRFGIRSLHG</sequence>
<feature type="compositionally biased region" description="Acidic residues" evidence="1">
    <location>
        <begin position="534"/>
        <end position="544"/>
    </location>
</feature>
<feature type="compositionally biased region" description="Basic and acidic residues" evidence="1">
    <location>
        <begin position="902"/>
        <end position="928"/>
    </location>
</feature>
<proteinExistence type="predicted"/>
<reference evidence="2 3" key="1">
    <citation type="journal article" date="2018" name="Sci. Rep.">
        <title>A complete Leishmania donovani reference genome identifies novel genetic variations associated with virulence.</title>
        <authorList>
            <person name="Lypaczewski P."/>
            <person name="Hoshizaki J."/>
            <person name="Zhang W.-W."/>
            <person name="McCall L.-I."/>
            <person name="Torcivia-Rodriguez J."/>
            <person name="Simonyan V."/>
            <person name="Kaur A."/>
            <person name="Dewar K."/>
            <person name="Matlashewski G."/>
        </authorList>
    </citation>
    <scope>NUCLEOTIDE SEQUENCE [LARGE SCALE GENOMIC DNA]</scope>
    <source>
        <strain evidence="2 3">LdCL</strain>
    </source>
</reference>
<feature type="compositionally biased region" description="Low complexity" evidence="1">
    <location>
        <begin position="1421"/>
        <end position="1447"/>
    </location>
</feature>
<feature type="region of interest" description="Disordered" evidence="1">
    <location>
        <begin position="1085"/>
        <end position="1129"/>
    </location>
</feature>
<name>A0A3Q8IBW0_LEIDO</name>
<feature type="compositionally biased region" description="Pro residues" evidence="1">
    <location>
        <begin position="74"/>
        <end position="88"/>
    </location>
</feature>
<feature type="compositionally biased region" description="Pro residues" evidence="1">
    <location>
        <begin position="1"/>
        <end position="10"/>
    </location>
</feature>
<organism evidence="2 3">
    <name type="scientific">Leishmania donovani</name>
    <dbReference type="NCBI Taxonomy" id="5661"/>
    <lineage>
        <taxon>Eukaryota</taxon>
        <taxon>Discoba</taxon>
        <taxon>Euglenozoa</taxon>
        <taxon>Kinetoplastea</taxon>
        <taxon>Metakinetoplastina</taxon>
        <taxon>Trypanosomatida</taxon>
        <taxon>Trypanosomatidae</taxon>
        <taxon>Leishmaniinae</taxon>
        <taxon>Leishmania</taxon>
    </lineage>
</organism>
<feature type="compositionally biased region" description="Polar residues" evidence="1">
    <location>
        <begin position="1098"/>
        <end position="1107"/>
    </location>
</feature>
<keyword evidence="3" id="KW-1185">Reference proteome</keyword>
<feature type="compositionally biased region" description="Polar residues" evidence="1">
    <location>
        <begin position="882"/>
        <end position="893"/>
    </location>
</feature>
<feature type="compositionally biased region" description="Polar residues" evidence="1">
    <location>
        <begin position="597"/>
        <end position="644"/>
    </location>
</feature>
<evidence type="ECO:0000313" key="3">
    <source>
        <dbReference type="Proteomes" id="UP000274082"/>
    </source>
</evidence>
<feature type="region of interest" description="Disordered" evidence="1">
    <location>
        <begin position="145"/>
        <end position="170"/>
    </location>
</feature>
<feature type="compositionally biased region" description="Low complexity" evidence="1">
    <location>
        <begin position="1463"/>
        <end position="1478"/>
    </location>
</feature>
<protein>
    <submittedName>
        <fullName evidence="2">Uncharacterized protein</fullName>
    </submittedName>
</protein>
<feature type="compositionally biased region" description="Low complexity" evidence="1">
    <location>
        <begin position="727"/>
        <end position="745"/>
    </location>
</feature>
<feature type="compositionally biased region" description="Basic and acidic residues" evidence="1">
    <location>
        <begin position="1535"/>
        <end position="1544"/>
    </location>
</feature>
<dbReference type="VEuPathDB" id="TriTrypDB:LdBPK_241000.1"/>
<feature type="compositionally biased region" description="Polar residues" evidence="1">
    <location>
        <begin position="769"/>
        <end position="779"/>
    </location>
</feature>
<feature type="region of interest" description="Disordered" evidence="1">
    <location>
        <begin position="1378"/>
        <end position="1487"/>
    </location>
</feature>
<feature type="compositionally biased region" description="Low complexity" evidence="1">
    <location>
        <begin position="469"/>
        <end position="482"/>
    </location>
</feature>
<feature type="compositionally biased region" description="Low complexity" evidence="1">
    <location>
        <begin position="64"/>
        <end position="73"/>
    </location>
</feature>
<feature type="compositionally biased region" description="Basic residues" evidence="1">
    <location>
        <begin position="935"/>
        <end position="944"/>
    </location>
</feature>
<gene>
    <name evidence="2" type="ORF">LdCL_240015000</name>
</gene>
<feature type="compositionally biased region" description="Polar residues" evidence="1">
    <location>
        <begin position="1546"/>
        <end position="1558"/>
    </location>
</feature>
<dbReference type="Proteomes" id="UP000274082">
    <property type="component" value="Chromosome 24"/>
</dbReference>
<evidence type="ECO:0000256" key="1">
    <source>
        <dbReference type="SAM" id="MobiDB-lite"/>
    </source>
</evidence>
<feature type="region of interest" description="Disordered" evidence="1">
    <location>
        <begin position="216"/>
        <end position="281"/>
    </location>
</feature>
<evidence type="ECO:0000313" key="2">
    <source>
        <dbReference type="EMBL" id="AYU79182.1"/>
    </source>
</evidence>
<dbReference type="VEuPathDB" id="TriTrypDB:LdCL_240015000"/>
<dbReference type="VEuPathDB" id="TriTrypDB:LDHU3_24.1170"/>
<feature type="region of interest" description="Disordered" evidence="1">
    <location>
        <begin position="377"/>
        <end position="976"/>
    </location>
</feature>
<feature type="region of interest" description="Disordered" evidence="1">
    <location>
        <begin position="1"/>
        <end position="24"/>
    </location>
</feature>
<feature type="region of interest" description="Disordered" evidence="1">
    <location>
        <begin position="64"/>
        <end position="113"/>
    </location>
</feature>
<feature type="compositionally biased region" description="Pro residues" evidence="1">
    <location>
        <begin position="151"/>
        <end position="160"/>
    </location>
</feature>
<accession>A0A3Q8IBW0</accession>
<feature type="region of interest" description="Disordered" evidence="1">
    <location>
        <begin position="1512"/>
        <end position="1577"/>
    </location>
</feature>
<dbReference type="EMBL" id="CP029523">
    <property type="protein sequence ID" value="AYU79182.1"/>
    <property type="molecule type" value="Genomic_DNA"/>
</dbReference>
<feature type="compositionally biased region" description="Basic and acidic residues" evidence="1">
    <location>
        <begin position="401"/>
        <end position="412"/>
    </location>
</feature>
<feature type="compositionally biased region" description="Gly residues" evidence="1">
    <location>
        <begin position="656"/>
        <end position="672"/>
    </location>
</feature>
<feature type="compositionally biased region" description="Polar residues" evidence="1">
    <location>
        <begin position="420"/>
        <end position="429"/>
    </location>
</feature>
<dbReference type="OrthoDB" id="267051at2759"/>